<dbReference type="Proteomes" id="UP000410492">
    <property type="component" value="Unassembled WGS sequence"/>
</dbReference>
<protein>
    <submittedName>
        <fullName evidence="1">Uncharacterized protein</fullName>
    </submittedName>
</protein>
<proteinExistence type="predicted"/>
<keyword evidence="2" id="KW-1185">Reference proteome</keyword>
<sequence>MFTHYVLCTVADIVYINLKKDSQKYKRVLNKSCFSTIPGANSTERIYLAPKNQLNNVHITMKNNKKQVVFSQDVIKEQIILRLRRSVNVTDSSQEHQNSQNNFVDVLYTTKSIEKNVSILTDLDADVVDMPEAKFVNKKSKNTGSTKPNYILVDGEIDYRNIKYKKVKGLWLDGQCKCDRFYRSSTNKKDVKQNALLLVIIIIIFS</sequence>
<reference evidence="1 2" key="1">
    <citation type="submission" date="2019-01" db="EMBL/GenBank/DDBJ databases">
        <authorList>
            <person name="Sayadi A."/>
        </authorList>
    </citation>
    <scope>NUCLEOTIDE SEQUENCE [LARGE SCALE GENOMIC DNA]</scope>
</reference>
<gene>
    <name evidence="1" type="ORF">CALMAC_LOCUS3190</name>
</gene>
<dbReference type="AlphaFoldDB" id="A0A653BRI3"/>
<organism evidence="1 2">
    <name type="scientific">Callosobruchus maculatus</name>
    <name type="common">Southern cowpea weevil</name>
    <name type="synonym">Pulse bruchid</name>
    <dbReference type="NCBI Taxonomy" id="64391"/>
    <lineage>
        <taxon>Eukaryota</taxon>
        <taxon>Metazoa</taxon>
        <taxon>Ecdysozoa</taxon>
        <taxon>Arthropoda</taxon>
        <taxon>Hexapoda</taxon>
        <taxon>Insecta</taxon>
        <taxon>Pterygota</taxon>
        <taxon>Neoptera</taxon>
        <taxon>Endopterygota</taxon>
        <taxon>Coleoptera</taxon>
        <taxon>Polyphaga</taxon>
        <taxon>Cucujiformia</taxon>
        <taxon>Chrysomeloidea</taxon>
        <taxon>Chrysomelidae</taxon>
        <taxon>Bruchinae</taxon>
        <taxon>Bruchini</taxon>
        <taxon>Callosobruchus</taxon>
    </lineage>
</organism>
<name>A0A653BRI3_CALMS</name>
<dbReference type="EMBL" id="CAACVG010004208">
    <property type="protein sequence ID" value="VEN38214.1"/>
    <property type="molecule type" value="Genomic_DNA"/>
</dbReference>
<evidence type="ECO:0000313" key="2">
    <source>
        <dbReference type="Proteomes" id="UP000410492"/>
    </source>
</evidence>
<evidence type="ECO:0000313" key="1">
    <source>
        <dbReference type="EMBL" id="VEN38214.1"/>
    </source>
</evidence>
<dbReference type="OrthoDB" id="43654at2759"/>
<accession>A0A653BRI3</accession>